<accession>A0ABC9EL69</accession>
<protein>
    <submittedName>
        <fullName evidence="2">Uncharacterized protein</fullName>
    </submittedName>
</protein>
<proteinExistence type="predicted"/>
<evidence type="ECO:0000256" key="1">
    <source>
        <dbReference type="SAM" id="MobiDB-lite"/>
    </source>
</evidence>
<feature type="compositionally biased region" description="Low complexity" evidence="1">
    <location>
        <begin position="143"/>
        <end position="157"/>
    </location>
</feature>
<gene>
    <name evidence="2" type="ORF">URODEC1_LOCUS97136</name>
</gene>
<feature type="region of interest" description="Disordered" evidence="1">
    <location>
        <begin position="74"/>
        <end position="167"/>
    </location>
</feature>
<reference evidence="2" key="1">
    <citation type="submission" date="2024-10" db="EMBL/GenBank/DDBJ databases">
        <authorList>
            <person name="Ryan C."/>
        </authorList>
    </citation>
    <scope>NUCLEOTIDE SEQUENCE [LARGE SCALE GENOMIC DNA]</scope>
</reference>
<feature type="compositionally biased region" description="Low complexity" evidence="1">
    <location>
        <begin position="121"/>
        <end position="132"/>
    </location>
</feature>
<evidence type="ECO:0000313" key="3">
    <source>
        <dbReference type="Proteomes" id="UP001497457"/>
    </source>
</evidence>
<name>A0ABC9EL69_9POAL</name>
<dbReference type="AlphaFoldDB" id="A0ABC9EL69"/>
<keyword evidence="3" id="KW-1185">Reference proteome</keyword>
<sequence>MAVATKLNLTAAPFPGRPHAPLHLLAPPAPPPFALADAAFPPQFPFVTYCCFAAPPAGGHIGFCFPAGPLQGRRSRCGGARPPAAQAHGGVLRPRRRRGEAAGREPVEGTCTRRRGGASPGAGATAAQDAGGAAEGREEHGHAQAQAQGEAQGAHAPEGGGQRSWRARRRRSLCTRLPDAAAAVRWWTKLPEPALGWHTHIPNKLRSSHMIELLDEHCKFANEAAGKVVSAYDVLYLPMDFKQEGLQLGLRVHQLHHHCGAPAPHALLRPGGWRPGSGWTVYG</sequence>
<evidence type="ECO:0000313" key="2">
    <source>
        <dbReference type="EMBL" id="CAL5060366.1"/>
    </source>
</evidence>
<dbReference type="EMBL" id="OZ075114">
    <property type="protein sequence ID" value="CAL5060366.1"/>
    <property type="molecule type" value="Genomic_DNA"/>
</dbReference>
<organism evidence="2 3">
    <name type="scientific">Urochloa decumbens</name>
    <dbReference type="NCBI Taxonomy" id="240449"/>
    <lineage>
        <taxon>Eukaryota</taxon>
        <taxon>Viridiplantae</taxon>
        <taxon>Streptophyta</taxon>
        <taxon>Embryophyta</taxon>
        <taxon>Tracheophyta</taxon>
        <taxon>Spermatophyta</taxon>
        <taxon>Magnoliopsida</taxon>
        <taxon>Liliopsida</taxon>
        <taxon>Poales</taxon>
        <taxon>Poaceae</taxon>
        <taxon>PACMAD clade</taxon>
        <taxon>Panicoideae</taxon>
        <taxon>Panicodae</taxon>
        <taxon>Paniceae</taxon>
        <taxon>Melinidinae</taxon>
        <taxon>Urochloa</taxon>
    </lineage>
</organism>
<dbReference type="Proteomes" id="UP001497457">
    <property type="component" value="Chromosome 4rd"/>
</dbReference>